<accession>A0A2D3FAG3</accession>
<dbReference type="OrthoDB" id="1460at10239"/>
<evidence type="ECO:0000256" key="7">
    <source>
        <dbReference type="ARBA" id="ARBA00022801"/>
    </source>
</evidence>
<feature type="coiled-coil region" evidence="13">
    <location>
        <begin position="488"/>
        <end position="524"/>
    </location>
</feature>
<comment type="subcellular location">
    <subcellularLocation>
        <location evidence="1">Host endoplasmic reticulum membrane</location>
        <topology evidence="1">Peripheral membrane protein</topology>
    </subcellularLocation>
</comment>
<evidence type="ECO:0000256" key="11">
    <source>
        <dbReference type="ARBA" id="ARBA00023136"/>
    </source>
</evidence>
<dbReference type="GO" id="GO:0005524">
    <property type="term" value="F:ATP binding"/>
    <property type="evidence" value="ECO:0007669"/>
    <property type="project" value="UniProtKB-KW"/>
</dbReference>
<dbReference type="GO" id="GO:0008174">
    <property type="term" value="F:mRNA methyltransferase activity"/>
    <property type="evidence" value="ECO:0007669"/>
    <property type="project" value="UniProtKB-UniRule"/>
</dbReference>
<evidence type="ECO:0000256" key="1">
    <source>
        <dbReference type="ARBA" id="ARBA00004291"/>
    </source>
</evidence>
<keyword evidence="6" id="KW-0547">Nucleotide-binding</keyword>
<keyword evidence="12" id="KW-1038">Host endoplasmic reticulum</keyword>
<evidence type="ECO:0000256" key="2">
    <source>
        <dbReference type="ARBA" id="ARBA00010328"/>
    </source>
</evidence>
<evidence type="ECO:0000256" key="5">
    <source>
        <dbReference type="ARBA" id="ARBA00022679"/>
    </source>
</evidence>
<dbReference type="GO" id="GO:0003723">
    <property type="term" value="F:RNA binding"/>
    <property type="evidence" value="ECO:0007669"/>
    <property type="project" value="InterPro"/>
</dbReference>
<dbReference type="GO" id="GO:0044167">
    <property type="term" value="C:host cell endoplasmic reticulum membrane"/>
    <property type="evidence" value="ECO:0007669"/>
    <property type="project" value="UniProtKB-SubCell"/>
</dbReference>
<feature type="domain" description="(+)RNA virus helicase C-terminal" evidence="14">
    <location>
        <begin position="660"/>
        <end position="965"/>
    </location>
</feature>
<dbReference type="InterPro" id="IPR027417">
    <property type="entry name" value="P-loop_NTPase"/>
</dbReference>
<dbReference type="GO" id="GO:0004386">
    <property type="term" value="F:helicase activity"/>
    <property type="evidence" value="ECO:0007669"/>
    <property type="project" value="UniProtKB-KW"/>
</dbReference>
<keyword evidence="4" id="KW-0489">Methyltransferase</keyword>
<keyword evidence="10" id="KW-1043">Host membrane</keyword>
<dbReference type="GO" id="GO:0016817">
    <property type="term" value="F:hydrolase activity, acting on acid anhydrides"/>
    <property type="evidence" value="ECO:0007669"/>
    <property type="project" value="InterPro"/>
</dbReference>
<dbReference type="Gene3D" id="3.40.50.300">
    <property type="entry name" value="P-loop containing nucleotide triphosphate hydrolases"/>
    <property type="match status" value="2"/>
</dbReference>
<evidence type="ECO:0000313" key="17">
    <source>
        <dbReference type="Proteomes" id="UP000288756"/>
    </source>
</evidence>
<evidence type="ECO:0000256" key="9">
    <source>
        <dbReference type="ARBA" id="ARBA00022840"/>
    </source>
</evidence>
<dbReference type="Proteomes" id="UP000288756">
    <property type="component" value="Genome"/>
</dbReference>
<evidence type="ECO:0000313" key="16">
    <source>
        <dbReference type="EMBL" id="ATU46942.1"/>
    </source>
</evidence>
<protein>
    <recommendedName>
        <fullName evidence="3">Replication protein 1a</fullName>
    </recommendedName>
</protein>
<feature type="domain" description="Alphavirus-like MT" evidence="15">
    <location>
        <begin position="67"/>
        <end position="255"/>
    </location>
</feature>
<keyword evidence="7" id="KW-0378">Hydrolase</keyword>
<evidence type="ECO:0000256" key="4">
    <source>
        <dbReference type="ARBA" id="ARBA00022603"/>
    </source>
</evidence>
<name>A0A2D3FAG3_9BROM</name>
<evidence type="ECO:0000256" key="10">
    <source>
        <dbReference type="ARBA" id="ARBA00022870"/>
    </source>
</evidence>
<dbReference type="GO" id="GO:0006396">
    <property type="term" value="P:RNA processing"/>
    <property type="evidence" value="ECO:0007669"/>
    <property type="project" value="InterPro"/>
</dbReference>
<proteinExistence type="inferred from homology"/>
<keyword evidence="5" id="KW-0808">Transferase</keyword>
<gene>
    <name evidence="16" type="primary">1a</name>
</gene>
<keyword evidence="13" id="KW-0175">Coiled coil</keyword>
<evidence type="ECO:0000259" key="14">
    <source>
        <dbReference type="PROSITE" id="PS51657"/>
    </source>
</evidence>
<comment type="similarity">
    <text evidence="2">Belongs to the bromoviridae replication protein 1a family.</text>
</comment>
<dbReference type="PROSITE" id="PS51743">
    <property type="entry name" value="ALPHAVIRUS_MT"/>
    <property type="match status" value="1"/>
</dbReference>
<dbReference type="Pfam" id="PF12503">
    <property type="entry name" value="CMV_1a_C"/>
    <property type="match status" value="1"/>
</dbReference>
<reference evidence="16 17" key="1">
    <citation type="journal article" date="2017" name="Arch. Virol.">
        <title>Complete genome sequence of a novel bromovirus infecting elderberry (Sambucus nigra L.) in the Czech Republic.</title>
        <authorList>
            <person name="Safarova D."/>
            <person name="Candresse T."/>
            <person name="Navratil M."/>
        </authorList>
    </citation>
    <scope>NUCLEOTIDE SEQUENCE [LARGE SCALE GENOMIC DNA]</scope>
    <source>
        <strain evidence="16">B15</strain>
    </source>
</reference>
<dbReference type="EMBL" id="MF688613">
    <property type="protein sequence ID" value="ATU46942.1"/>
    <property type="molecule type" value="Genomic_RNA"/>
</dbReference>
<dbReference type="SUPFAM" id="SSF52540">
    <property type="entry name" value="P-loop containing nucleoside triphosphate hydrolases"/>
    <property type="match status" value="1"/>
</dbReference>
<dbReference type="Pfam" id="PF01660">
    <property type="entry name" value="Vmethyltransf"/>
    <property type="match status" value="1"/>
</dbReference>
<keyword evidence="9" id="KW-0067">ATP-binding</keyword>
<dbReference type="GO" id="GO:0016556">
    <property type="term" value="P:mRNA modification"/>
    <property type="evidence" value="ECO:0007669"/>
    <property type="project" value="InterPro"/>
</dbReference>
<evidence type="ECO:0000259" key="15">
    <source>
        <dbReference type="PROSITE" id="PS51743"/>
    </source>
</evidence>
<evidence type="ECO:0000256" key="6">
    <source>
        <dbReference type="ARBA" id="ARBA00022741"/>
    </source>
</evidence>
<keyword evidence="8" id="KW-0347">Helicase</keyword>
<dbReference type="InterPro" id="IPR022184">
    <property type="entry name" value="CMV_1a_C"/>
</dbReference>
<evidence type="ECO:0000256" key="3">
    <source>
        <dbReference type="ARBA" id="ARBA00020856"/>
    </source>
</evidence>
<evidence type="ECO:0000256" key="12">
    <source>
        <dbReference type="ARBA" id="ARBA00023184"/>
    </source>
</evidence>
<organism evidence="16 17">
    <name type="scientific">Sambucus virus S</name>
    <dbReference type="NCBI Taxonomy" id="2052851"/>
    <lineage>
        <taxon>Viruses</taxon>
        <taxon>Riboviria</taxon>
        <taxon>Orthornavirae</taxon>
        <taxon>Kitrinoviricota</taxon>
        <taxon>Alsuviricetes</taxon>
        <taxon>Martellivirales</taxon>
        <taxon>Bromoviridae</taxon>
        <taxon>Bromovirus</taxon>
        <taxon>Bromovirus SVS</taxon>
    </lineage>
</organism>
<keyword evidence="17" id="KW-1185">Reference proteome</keyword>
<evidence type="ECO:0000256" key="8">
    <source>
        <dbReference type="ARBA" id="ARBA00022806"/>
    </source>
</evidence>
<dbReference type="GO" id="GO:0032259">
    <property type="term" value="P:methylation"/>
    <property type="evidence" value="ECO:0007669"/>
    <property type="project" value="UniProtKB-KW"/>
</dbReference>
<keyword evidence="11" id="KW-0472">Membrane</keyword>
<sequence>MDLSSLIAERGAMSRGAEDIVNDQVTRQLLEQVEHAKRSKTITVRNKMTPAETDAFRARYGGAFSVNLTQEYDAPHSLAGALRIAEHYDCLGQFPAGDAVCDFGGSYWHHYSRGDHRVHSCCPVLGLRDAARHEERLCRMRRLLETKHEDVVPNFCLNKAEDCKHQADWAICIHGGYDMGFQGLCNAMKSHGVRILRGTIMFDGAMLFDKEGVMPLLNCRWKRVGEGSKEVVKFDFMNESTLSYVHTWANLRSFYESSVAYVGGTTYLLEREVLRCNIMTYKIIATNLRVPRETLRHCVWFENISNYVYVKIPEEWNLLKWKNVRVAKTTVREVEEISFRCFKDNKEWTENLKAVASVLSAKSSTVIINGQAIMAGERLEVSEYHFVAFALTLNLYQKYERLKEFYDDLEWKGWFNHFKTRLWWGGDVSIGGPGKVRAALASTFPFLKLDSYKDSLTFLSKISDVKEFECDSVPVSRLRSLLGGEDLLQRAVDELNTAKTKKEKKRLEQQIRLSSEEAEIFEDASDEIPPLESVCDDVKQAAGPAINGVMDPPESSHSVRDNLDPRMVSRTGALREYKEYCERLHENTSSNLRQLWTLSGAKAGQVHNMAMIRTYQRVDDMINVHKPDGTWAFPLKYEYVVGYNEKGLGPKFDNELYLVDKTCLCSNQEALAKACQDVSVPNCEIRLCDGVAGCGKTTAIKNAFQFEEDVVVTANRKSADDVRKALFPKNPNTETALRYIRTADSALMHGLPPCKRLLIDEAGLMHYGQLLAVTSVSRCNQVLAFGDTEQISFKSRDADFRMTHNKLEYDHREVTTDTYRCPQDVVAAVKNLKKKCGNRHTKYESWRSKSKVEKSLSKRSITSVNQISIEADKFYLTMTQADKAALQTRAKDFPVSKEWVEENIKTVHEAQGISVKHVVLVRLKSIRCDLFKDQEYCLVALTRHTVTFEYLYNGKLGGDLIDACV</sequence>
<dbReference type="InterPro" id="IPR027351">
    <property type="entry name" value="(+)RNA_virus_helicase_core_dom"/>
</dbReference>
<dbReference type="InterPro" id="IPR002588">
    <property type="entry name" value="Alphavirus-like_MT_dom"/>
</dbReference>
<evidence type="ECO:0000256" key="13">
    <source>
        <dbReference type="SAM" id="Coils"/>
    </source>
</evidence>
<dbReference type="Pfam" id="PF01443">
    <property type="entry name" value="Viral_helicase1"/>
    <property type="match status" value="1"/>
</dbReference>
<dbReference type="PROSITE" id="PS51657">
    <property type="entry name" value="PSRV_HELICASE"/>
    <property type="match status" value="1"/>
</dbReference>